<dbReference type="GO" id="GO:0030178">
    <property type="term" value="P:negative regulation of Wnt signaling pathway"/>
    <property type="evidence" value="ECO:0007669"/>
    <property type="project" value="TreeGrafter"/>
</dbReference>
<feature type="compositionally biased region" description="Basic residues" evidence="7">
    <location>
        <begin position="193"/>
        <end position="202"/>
    </location>
</feature>
<evidence type="ECO:0000256" key="4">
    <source>
        <dbReference type="ARBA" id="ARBA00022473"/>
    </source>
</evidence>
<dbReference type="Ensembl" id="ENSOKIT00005073515.1">
    <property type="protein sequence ID" value="ENSOKIP00005069119.1"/>
    <property type="gene ID" value="ENSOKIG00005029679.1"/>
</dbReference>
<sequence length="277" mass="30687">MSAPVGTMVEDSSSEDEDLEKFKEAAWSFGTYGINGTHNTNTAEVLPHVWLCQNNRVFCNAMVNSVAVSKHEHDGNELQTTPEFRAHVAKKLGAILDSCISVISAETTKPCTQSTKYEDEGFRLFTTSVPGEFTIDPPPPPVRRRPVPSSSDSDSELEMRLREAAVSVTDLLSSALPSAVTPSLPESLSSDKMKKKKKKKKYKVQEGEDSNNSPVPEKNKKMTAPREVENCGEASSYAKMEEDQKSPEEDSLPLKVKKKKKKQKGTNEKVEEEVEKH</sequence>
<evidence type="ECO:0000256" key="1">
    <source>
        <dbReference type="ARBA" id="ARBA00004259"/>
    </source>
</evidence>
<dbReference type="InterPro" id="IPR026694">
    <property type="entry name" value="CUSTOS"/>
</dbReference>
<proteinExistence type="inferred from homology"/>
<protein>
    <recommendedName>
        <fullName evidence="3">Protein CUSTOS</fullName>
    </recommendedName>
</protein>
<accession>A0A8C7IAZ7</accession>
<feature type="region of interest" description="Disordered" evidence="7">
    <location>
        <begin position="177"/>
        <end position="277"/>
    </location>
</feature>
<dbReference type="GO" id="GO:0005635">
    <property type="term" value="C:nuclear envelope"/>
    <property type="evidence" value="ECO:0007669"/>
    <property type="project" value="UniProtKB-SubCell"/>
</dbReference>
<reference evidence="8" key="1">
    <citation type="submission" date="2025-08" db="UniProtKB">
        <authorList>
            <consortium name="Ensembl"/>
        </authorList>
    </citation>
    <scope>IDENTIFICATION</scope>
</reference>
<reference evidence="8" key="2">
    <citation type="submission" date="2025-09" db="UniProtKB">
        <authorList>
            <consortium name="Ensembl"/>
        </authorList>
    </citation>
    <scope>IDENTIFICATION</scope>
</reference>
<evidence type="ECO:0000256" key="3">
    <source>
        <dbReference type="ARBA" id="ARBA00013465"/>
    </source>
</evidence>
<feature type="compositionally biased region" description="Basic and acidic residues" evidence="7">
    <location>
        <begin position="217"/>
        <end position="229"/>
    </location>
</feature>
<comment type="similarity">
    <text evidence="2">Belongs to the CUSTOS family.</text>
</comment>
<dbReference type="GO" id="GO:0060061">
    <property type="term" value="P:Spemann organizer formation"/>
    <property type="evidence" value="ECO:0007669"/>
    <property type="project" value="TreeGrafter"/>
</dbReference>
<dbReference type="AlphaFoldDB" id="A0A8C7IAZ7"/>
<feature type="region of interest" description="Disordered" evidence="7">
    <location>
        <begin position="128"/>
        <end position="159"/>
    </location>
</feature>
<keyword evidence="4" id="KW-0217">Developmental protein</keyword>
<dbReference type="GO" id="GO:0016055">
    <property type="term" value="P:Wnt signaling pathway"/>
    <property type="evidence" value="ECO:0007669"/>
    <property type="project" value="UniProtKB-KW"/>
</dbReference>
<evidence type="ECO:0000256" key="7">
    <source>
        <dbReference type="SAM" id="MobiDB-lite"/>
    </source>
</evidence>
<dbReference type="Pfam" id="PF23999">
    <property type="entry name" value="CUSTOS"/>
    <property type="match status" value="1"/>
</dbReference>
<feature type="compositionally biased region" description="Basic and acidic residues" evidence="7">
    <location>
        <begin position="239"/>
        <end position="248"/>
    </location>
</feature>
<keyword evidence="9" id="KW-1185">Reference proteome</keyword>
<gene>
    <name evidence="8" type="primary">lg8h12orf43</name>
</gene>
<evidence type="ECO:0000313" key="8">
    <source>
        <dbReference type="Ensembl" id="ENSOKIP00005069119.1"/>
    </source>
</evidence>
<dbReference type="Proteomes" id="UP000694557">
    <property type="component" value="Unassembled WGS sequence"/>
</dbReference>
<feature type="compositionally biased region" description="Basic residues" evidence="7">
    <location>
        <begin position="255"/>
        <end position="264"/>
    </location>
</feature>
<evidence type="ECO:0000256" key="2">
    <source>
        <dbReference type="ARBA" id="ARBA00008632"/>
    </source>
</evidence>
<evidence type="ECO:0000256" key="6">
    <source>
        <dbReference type="ARBA" id="ARBA00023242"/>
    </source>
</evidence>
<keyword evidence="5" id="KW-0879">Wnt signaling pathway</keyword>
<evidence type="ECO:0000313" key="9">
    <source>
        <dbReference type="Proteomes" id="UP000694557"/>
    </source>
</evidence>
<evidence type="ECO:0000256" key="5">
    <source>
        <dbReference type="ARBA" id="ARBA00022687"/>
    </source>
</evidence>
<keyword evidence="6" id="KW-0539">Nucleus</keyword>
<dbReference type="PANTHER" id="PTHR14482:SF0">
    <property type="entry name" value="PROTEIN CUSTOS"/>
    <property type="match status" value="1"/>
</dbReference>
<organism evidence="8 9">
    <name type="scientific">Oncorhynchus kisutch</name>
    <name type="common">Coho salmon</name>
    <name type="synonym">Salmo kisutch</name>
    <dbReference type="NCBI Taxonomy" id="8019"/>
    <lineage>
        <taxon>Eukaryota</taxon>
        <taxon>Metazoa</taxon>
        <taxon>Chordata</taxon>
        <taxon>Craniata</taxon>
        <taxon>Vertebrata</taxon>
        <taxon>Euteleostomi</taxon>
        <taxon>Actinopterygii</taxon>
        <taxon>Neopterygii</taxon>
        <taxon>Teleostei</taxon>
        <taxon>Protacanthopterygii</taxon>
        <taxon>Salmoniformes</taxon>
        <taxon>Salmonidae</taxon>
        <taxon>Salmoninae</taxon>
        <taxon>Oncorhynchus</taxon>
    </lineage>
</organism>
<dbReference type="PANTHER" id="PTHR14482">
    <property type="entry name" value="CHROMOSOME 12 ORF 43 HOMOLOG"/>
    <property type="match status" value="1"/>
</dbReference>
<dbReference type="GeneTree" id="ENSGT00390000010771"/>
<feature type="compositionally biased region" description="Basic and acidic residues" evidence="7">
    <location>
        <begin position="265"/>
        <end position="277"/>
    </location>
</feature>
<name>A0A8C7IAZ7_ONCKI</name>
<comment type="subcellular location">
    <subcellularLocation>
        <location evidence="1">Nucleus envelope</location>
    </subcellularLocation>
</comment>
<feature type="compositionally biased region" description="Polar residues" evidence="7">
    <location>
        <begin position="177"/>
        <end position="190"/>
    </location>
</feature>